<comment type="similarity">
    <text evidence="1">Belongs to the metallo-beta-lactamase superfamily. Class-B beta-lactamase family.</text>
</comment>
<dbReference type="InterPro" id="IPR050855">
    <property type="entry name" value="NDM-1-like"/>
</dbReference>
<accession>A0A8B6X8M3</accession>
<evidence type="ECO:0000256" key="1">
    <source>
        <dbReference type="ARBA" id="ARBA00005250"/>
    </source>
</evidence>
<dbReference type="PANTHER" id="PTHR42951">
    <property type="entry name" value="METALLO-BETA-LACTAMASE DOMAIN-CONTAINING"/>
    <property type="match status" value="1"/>
</dbReference>
<reference evidence="4" key="3">
    <citation type="journal article" date="2002" name="Nucleic Acids Res.">
        <title>Metallo-beta-lactamase fold within nucleic acids processing enzymes: the beta-CASP family.</title>
        <authorList>
            <person name="Callebaut I."/>
            <person name="Moshous D."/>
            <person name="Mornon J.P."/>
            <person name="de Villartay J.P."/>
        </authorList>
    </citation>
    <scope>NUCLEOTIDE SEQUENCE</scope>
</reference>
<dbReference type="InterPro" id="IPR001279">
    <property type="entry name" value="Metallo-B-lactamas"/>
</dbReference>
<protein>
    <submittedName>
        <fullName evidence="4">MBL fold metallo-hydrolase</fullName>
        <ecNumber evidence="4">3.-.-.-</ecNumber>
    </submittedName>
</protein>
<reference evidence="4" key="1">
    <citation type="journal article" date="1999" name="In Silico Biol.">
        <title>An evolutionary classification of the metallo-beta-lactamase fold proteins.</title>
        <authorList>
            <person name="Aravind L."/>
        </authorList>
    </citation>
    <scope>NUCLEOTIDE SEQUENCE</scope>
</reference>
<feature type="domain" description="Metallo-beta-lactamase" evidence="2">
    <location>
        <begin position="91"/>
        <end position="276"/>
    </location>
</feature>
<dbReference type="AlphaFoldDB" id="A0A8B6X8M3"/>
<dbReference type="RefSeq" id="WP_051377884.1">
    <property type="nucleotide sequence ID" value="NZ_AXWS01000007.1"/>
</dbReference>
<dbReference type="Gene3D" id="3.60.15.10">
    <property type="entry name" value="Ribonuclease Z/Hydroxyacylglutathione hydrolase-like"/>
    <property type="match status" value="1"/>
</dbReference>
<name>A0A8B6X8M3_9BURK</name>
<proteinExistence type="inferred from homology"/>
<dbReference type="SUPFAM" id="SSF56281">
    <property type="entry name" value="Metallo-hydrolase/oxidoreductase"/>
    <property type="match status" value="1"/>
</dbReference>
<evidence type="ECO:0000313" key="3">
    <source>
        <dbReference type="Proteomes" id="UP000675920"/>
    </source>
</evidence>
<dbReference type="CDD" id="cd16282">
    <property type="entry name" value="metallo-hydrolase-like_MBL-fold"/>
    <property type="match status" value="1"/>
</dbReference>
<dbReference type="SMART" id="SM00849">
    <property type="entry name" value="Lactamase_B"/>
    <property type="match status" value="1"/>
</dbReference>
<evidence type="ECO:0000313" key="4">
    <source>
        <dbReference type="RefSeq" id="WP_051377884.1"/>
    </source>
</evidence>
<reference evidence="4" key="2">
    <citation type="journal article" date="2001" name="FEBS Lett.">
        <title>Expansion of the zinc metallo-hydrolase family of the beta-lactamase fold.</title>
        <authorList>
            <person name="Daiyasu H."/>
            <person name="Osaka K."/>
            <person name="Ishino Y."/>
            <person name="Toh H."/>
        </authorList>
    </citation>
    <scope>NUCLEOTIDE SEQUENCE</scope>
</reference>
<reference evidence="4" key="5">
    <citation type="submission" date="2025-08" db="UniProtKB">
        <authorList>
            <consortium name="RefSeq"/>
        </authorList>
    </citation>
    <scope>IDENTIFICATION</scope>
</reference>
<dbReference type="Proteomes" id="UP000675920">
    <property type="component" value="Unplaced"/>
</dbReference>
<evidence type="ECO:0000259" key="2">
    <source>
        <dbReference type="SMART" id="SM00849"/>
    </source>
</evidence>
<sequence>MGAGAPLAAAVLLLAGCAGFASVGGVGVGIGAPRECRADGRFGWGATEPCPFDTPAFAPAPVELRAEPVAAGVWVLRGIDGEATAANRGWVANIGVIVGPSGVVLVDTGTSRAQVEAALAAVARLSPLPVVMAVVTHQAPEFVFGAGALRERGIPLVTHARAAELIGQRCETCLNKLRDALGMREMSDTEVTVPERTIAGDATITVGGREIELIDLSQSRGTGDIAVLDRATGVLFAAGLASAGRLPELRDGEIDGWLAALGRLGARQPPVVVPGFGPPGGVERLTDTARYLTGLDSAVRAALALDTSLVQAMNGAVTVSGFESWAGQTTIGAQNLQKRWMALEAAAADGPEPASQKKNPDR</sequence>
<dbReference type="PANTHER" id="PTHR42951:SF4">
    <property type="entry name" value="ACYL-COENZYME A THIOESTERASE MBLAC2"/>
    <property type="match status" value="1"/>
</dbReference>
<dbReference type="InterPro" id="IPR036866">
    <property type="entry name" value="RibonucZ/Hydroxyglut_hydro"/>
</dbReference>
<organism evidence="3 4">
    <name type="scientific">Derxia gummosa DSM 723</name>
    <dbReference type="NCBI Taxonomy" id="1121388"/>
    <lineage>
        <taxon>Bacteria</taxon>
        <taxon>Pseudomonadati</taxon>
        <taxon>Pseudomonadota</taxon>
        <taxon>Betaproteobacteria</taxon>
        <taxon>Burkholderiales</taxon>
        <taxon>Alcaligenaceae</taxon>
        <taxon>Derxia</taxon>
    </lineage>
</organism>
<dbReference type="EC" id="3.-.-.-" evidence="4"/>
<reference evidence="4" key="4">
    <citation type="journal article" date="2007" name="Biochem. Pharmacol.">
        <title>Metallo-beta-lactamases (classification, activity, genetic organization, structure, zinc coordination) and their superfamily.</title>
        <authorList>
            <person name="Bebrone C."/>
        </authorList>
    </citation>
    <scope>NUCLEOTIDE SEQUENCE</scope>
</reference>
<dbReference type="GO" id="GO:0017001">
    <property type="term" value="P:antibiotic catabolic process"/>
    <property type="evidence" value="ECO:0007669"/>
    <property type="project" value="UniProtKB-ARBA"/>
</dbReference>
<dbReference type="Pfam" id="PF00753">
    <property type="entry name" value="Lactamase_B"/>
    <property type="match status" value="1"/>
</dbReference>
<keyword evidence="3" id="KW-1185">Reference proteome</keyword>